<dbReference type="InterPro" id="IPR015035">
    <property type="entry name" value="DUF1918"/>
</dbReference>
<dbReference type="OrthoDB" id="4828144at2"/>
<evidence type="ECO:0000313" key="2">
    <source>
        <dbReference type="EMBL" id="GES20523.1"/>
    </source>
</evidence>
<keyword evidence="3" id="KW-1185">Reference proteome</keyword>
<dbReference type="SUPFAM" id="SSF50118">
    <property type="entry name" value="Cell growth inhibitor/plasmid maintenance toxic component"/>
    <property type="match status" value="1"/>
</dbReference>
<reference evidence="2 3" key="1">
    <citation type="submission" date="2019-10" db="EMBL/GenBank/DDBJ databases">
        <title>Whole genome shotgun sequence of Acrocarpospora pleiomorpha NBRC 16267.</title>
        <authorList>
            <person name="Ichikawa N."/>
            <person name="Kimura A."/>
            <person name="Kitahashi Y."/>
            <person name="Komaki H."/>
            <person name="Oguchi A."/>
        </authorList>
    </citation>
    <scope>NUCLEOTIDE SEQUENCE [LARGE SCALE GENOMIC DNA]</scope>
    <source>
        <strain evidence="2 3">NBRC 16267</strain>
    </source>
</reference>
<protein>
    <recommendedName>
        <fullName evidence="1">DUF1918 domain-containing protein</fullName>
    </recommendedName>
</protein>
<name>A0A5M3XMY3_9ACTN</name>
<proteinExistence type="predicted"/>
<comment type="caution">
    <text evidence="2">The sequence shown here is derived from an EMBL/GenBank/DDBJ whole genome shotgun (WGS) entry which is preliminary data.</text>
</comment>
<dbReference type="AlphaFoldDB" id="A0A5M3XMY3"/>
<sequence length="63" mass="6928">MHAAIGDKLIVEGTYHGEHQKIGIVTEVRHADGTPPYMVRWTDSNEETLVFPGPDARVVAKEG</sequence>
<dbReference type="EMBL" id="BLAF01000017">
    <property type="protein sequence ID" value="GES20523.1"/>
    <property type="molecule type" value="Genomic_DNA"/>
</dbReference>
<dbReference type="Proteomes" id="UP000377595">
    <property type="component" value="Unassembled WGS sequence"/>
</dbReference>
<gene>
    <name evidence="2" type="ORF">Aple_034190</name>
</gene>
<dbReference type="RefSeq" id="WP_155345567.1">
    <property type="nucleotide sequence ID" value="NZ_BAAAHM010000025.1"/>
</dbReference>
<feature type="domain" description="DUF1918" evidence="1">
    <location>
        <begin position="1"/>
        <end position="58"/>
    </location>
</feature>
<dbReference type="Pfam" id="PF08940">
    <property type="entry name" value="DUF1918"/>
    <property type="match status" value="1"/>
</dbReference>
<evidence type="ECO:0000313" key="3">
    <source>
        <dbReference type="Proteomes" id="UP000377595"/>
    </source>
</evidence>
<organism evidence="2 3">
    <name type="scientific">Acrocarpospora pleiomorpha</name>
    <dbReference type="NCBI Taxonomy" id="90975"/>
    <lineage>
        <taxon>Bacteria</taxon>
        <taxon>Bacillati</taxon>
        <taxon>Actinomycetota</taxon>
        <taxon>Actinomycetes</taxon>
        <taxon>Streptosporangiales</taxon>
        <taxon>Streptosporangiaceae</taxon>
        <taxon>Acrocarpospora</taxon>
    </lineage>
</organism>
<dbReference type="Gene3D" id="2.30.30.440">
    <property type="entry name" value="Domain of unknown function DUF1918"/>
    <property type="match status" value="1"/>
</dbReference>
<accession>A0A5M3XMY3</accession>
<evidence type="ECO:0000259" key="1">
    <source>
        <dbReference type="Pfam" id="PF08940"/>
    </source>
</evidence>